<dbReference type="Proteomes" id="UP000823937">
    <property type="component" value="Unassembled WGS sequence"/>
</dbReference>
<keyword evidence="1" id="KW-0472">Membrane</keyword>
<keyword evidence="1" id="KW-0812">Transmembrane</keyword>
<dbReference type="EMBL" id="DXHX01000094">
    <property type="protein sequence ID" value="HIV74661.1"/>
    <property type="molecule type" value="Genomic_DNA"/>
</dbReference>
<feature type="transmembrane region" description="Helical" evidence="1">
    <location>
        <begin position="195"/>
        <end position="221"/>
    </location>
</feature>
<dbReference type="Pfam" id="PF26509">
    <property type="entry name" value="DUF8171"/>
    <property type="match status" value="1"/>
</dbReference>
<comment type="caution">
    <text evidence="3">The sequence shown here is derived from an EMBL/GenBank/DDBJ whole genome shotgun (WGS) entry which is preliminary data.</text>
</comment>
<evidence type="ECO:0000313" key="4">
    <source>
        <dbReference type="Proteomes" id="UP000823937"/>
    </source>
</evidence>
<dbReference type="AlphaFoldDB" id="A0A9D1PMS2"/>
<feature type="transmembrane region" description="Helical" evidence="1">
    <location>
        <begin position="241"/>
        <end position="262"/>
    </location>
</feature>
<evidence type="ECO:0000259" key="2">
    <source>
        <dbReference type="Pfam" id="PF26509"/>
    </source>
</evidence>
<sequence length="280" mass="30620">MMIFILAMSLYGLADLFTELLPEFQIGPVDLSIKYMVFVPIILVILFHPLYAALGSAVGSIIFGSLLLGDFSGLGEVEGFLQFTLAMYIAGLLVRDPTSKGQIATAAIVGVSIDQLLGAIVDIGKVWYGVEELEAVPGLPESIVIIEAVDFVTNTFISGVLFGVIPAFYLIPKLYGKIEPLMGMNPRDKNTNGSILEFISIRLIVITIFLTFVGLVAEFIAEMDISFAVWEPDFLDQFGDGFIWLPISVAAIICITVIFIAVKLATKRKNTERDNEKWPA</sequence>
<evidence type="ECO:0000256" key="1">
    <source>
        <dbReference type="SAM" id="Phobius"/>
    </source>
</evidence>
<reference evidence="3" key="1">
    <citation type="journal article" date="2021" name="PeerJ">
        <title>Extensive microbial diversity within the chicken gut microbiome revealed by metagenomics and culture.</title>
        <authorList>
            <person name="Gilroy R."/>
            <person name="Ravi A."/>
            <person name="Getino M."/>
            <person name="Pursley I."/>
            <person name="Horton D.L."/>
            <person name="Alikhan N.F."/>
            <person name="Baker D."/>
            <person name="Gharbi K."/>
            <person name="Hall N."/>
            <person name="Watson M."/>
            <person name="Adriaenssens E.M."/>
            <person name="Foster-Nyarko E."/>
            <person name="Jarju S."/>
            <person name="Secka A."/>
            <person name="Antonio M."/>
            <person name="Oren A."/>
            <person name="Chaudhuri R.R."/>
            <person name="La Ragione R."/>
            <person name="Hildebrand F."/>
            <person name="Pallen M.J."/>
        </authorList>
    </citation>
    <scope>NUCLEOTIDE SEQUENCE</scope>
    <source>
        <strain evidence="3">CHK169-2315</strain>
    </source>
</reference>
<accession>A0A9D1PMS2</accession>
<keyword evidence="1" id="KW-1133">Transmembrane helix</keyword>
<keyword evidence="3" id="KW-0132">Cell division</keyword>
<evidence type="ECO:0000313" key="3">
    <source>
        <dbReference type="EMBL" id="HIV74661.1"/>
    </source>
</evidence>
<feature type="transmembrane region" description="Helical" evidence="1">
    <location>
        <begin position="38"/>
        <end position="67"/>
    </location>
</feature>
<name>A0A9D1PMS2_9BACI</name>
<keyword evidence="3" id="KW-0131">Cell cycle</keyword>
<organism evidence="3 4">
    <name type="scientific">Candidatus Pseudogracilibacillus intestinigallinarum</name>
    <dbReference type="NCBI Taxonomy" id="2838742"/>
    <lineage>
        <taxon>Bacteria</taxon>
        <taxon>Bacillati</taxon>
        <taxon>Bacillota</taxon>
        <taxon>Bacilli</taxon>
        <taxon>Bacillales</taxon>
        <taxon>Bacillaceae</taxon>
        <taxon>Pseudogracilibacillus</taxon>
    </lineage>
</organism>
<proteinExistence type="predicted"/>
<dbReference type="GO" id="GO:0051301">
    <property type="term" value="P:cell division"/>
    <property type="evidence" value="ECO:0007669"/>
    <property type="project" value="UniProtKB-KW"/>
</dbReference>
<protein>
    <submittedName>
        <fullName evidence="3">Cell division protein FtsQ</fullName>
    </submittedName>
</protein>
<feature type="transmembrane region" description="Helical" evidence="1">
    <location>
        <begin position="156"/>
        <end position="175"/>
    </location>
</feature>
<feature type="domain" description="DUF8171" evidence="2">
    <location>
        <begin position="2"/>
        <end position="268"/>
    </location>
</feature>
<gene>
    <name evidence="3" type="ORF">H9895_06260</name>
</gene>
<reference evidence="3" key="2">
    <citation type="submission" date="2021-04" db="EMBL/GenBank/DDBJ databases">
        <authorList>
            <person name="Gilroy R."/>
        </authorList>
    </citation>
    <scope>NUCLEOTIDE SEQUENCE</scope>
    <source>
        <strain evidence="3">CHK169-2315</strain>
    </source>
</reference>
<dbReference type="InterPro" id="IPR058484">
    <property type="entry name" value="DUF8171"/>
</dbReference>